<organism evidence="3 4">
    <name type="scientific">Polaromonas eurypsychrophila</name>
    <dbReference type="NCBI Taxonomy" id="1614635"/>
    <lineage>
        <taxon>Bacteria</taxon>
        <taxon>Pseudomonadati</taxon>
        <taxon>Pseudomonadota</taxon>
        <taxon>Betaproteobacteria</taxon>
        <taxon>Burkholderiales</taxon>
        <taxon>Comamonadaceae</taxon>
        <taxon>Polaromonas</taxon>
    </lineage>
</organism>
<reference evidence="3" key="1">
    <citation type="journal article" date="2014" name="Int. J. Syst. Evol. Microbiol.">
        <title>Complete genome sequence of Corynebacterium casei LMG S-19264T (=DSM 44701T), isolated from a smear-ripened cheese.</title>
        <authorList>
            <consortium name="US DOE Joint Genome Institute (JGI-PGF)"/>
            <person name="Walter F."/>
            <person name="Albersmeier A."/>
            <person name="Kalinowski J."/>
            <person name="Ruckert C."/>
        </authorList>
    </citation>
    <scope>NUCLEOTIDE SEQUENCE</scope>
    <source>
        <strain evidence="3">CGMCC 1.15322</strain>
    </source>
</reference>
<dbReference type="PANTHER" id="PTHR43777:SF1">
    <property type="entry name" value="MOLYBDENUM COFACTOR CYTIDYLYLTRANSFERASE"/>
    <property type="match status" value="1"/>
</dbReference>
<evidence type="ECO:0000313" key="3">
    <source>
        <dbReference type="EMBL" id="GGB01378.1"/>
    </source>
</evidence>
<dbReference type="InterPro" id="IPR029044">
    <property type="entry name" value="Nucleotide-diphossugar_trans"/>
</dbReference>
<protein>
    <recommendedName>
        <fullName evidence="2">MobA-like NTP transferase domain-containing protein</fullName>
    </recommendedName>
</protein>
<feature type="domain" description="MobA-like NTP transferase" evidence="2">
    <location>
        <begin position="19"/>
        <end position="180"/>
    </location>
</feature>
<proteinExistence type="predicted"/>
<evidence type="ECO:0000259" key="2">
    <source>
        <dbReference type="Pfam" id="PF12804"/>
    </source>
</evidence>
<reference evidence="3" key="2">
    <citation type="submission" date="2020-09" db="EMBL/GenBank/DDBJ databases">
        <authorList>
            <person name="Sun Q."/>
            <person name="Zhou Y."/>
        </authorList>
    </citation>
    <scope>NUCLEOTIDE SEQUENCE</scope>
    <source>
        <strain evidence="3">CGMCC 1.15322</strain>
    </source>
</reference>
<dbReference type="RefSeq" id="WP_188708640.1">
    <property type="nucleotide sequence ID" value="NZ_BMIG01000007.1"/>
</dbReference>
<dbReference type="AlphaFoldDB" id="A0A916SHN5"/>
<dbReference type="CDD" id="cd04182">
    <property type="entry name" value="GT_2_like_f"/>
    <property type="match status" value="1"/>
</dbReference>
<dbReference type="EMBL" id="BMIG01000007">
    <property type="protein sequence ID" value="GGB01378.1"/>
    <property type="molecule type" value="Genomic_DNA"/>
</dbReference>
<accession>A0A916SHN5</accession>
<dbReference type="Proteomes" id="UP000620596">
    <property type="component" value="Unassembled WGS sequence"/>
</dbReference>
<dbReference type="Pfam" id="PF12804">
    <property type="entry name" value="NTP_transf_3"/>
    <property type="match status" value="1"/>
</dbReference>
<sequence length="224" mass="23793">MGCLLKQGGGLYARLRVGAVLLAAGEGRRMGGVSKPLIRLQGVPLINRQLIALSGAGVDEVVVVTGHARDAIEAQVRSFPVTLAHNADYAHGQQSSVRAGLAALRGNFDAVFIVLADQPLIGSADLVELMAAFKKRPSGNLVVPVVKGQRGNPILLDDVALAQVLASDTHLGCRQLIERQPGLVYAFETSNTRFTTDLDTVEDVLQLAQRTGWKLELPSDELAA</sequence>
<name>A0A916SHN5_9BURK</name>
<keyword evidence="1" id="KW-0460">Magnesium</keyword>
<keyword evidence="4" id="KW-1185">Reference proteome</keyword>
<gene>
    <name evidence="3" type="ORF">GCM10011496_22880</name>
</gene>
<dbReference type="Gene3D" id="3.90.550.10">
    <property type="entry name" value="Spore Coat Polysaccharide Biosynthesis Protein SpsA, Chain A"/>
    <property type="match status" value="1"/>
</dbReference>
<dbReference type="SUPFAM" id="SSF53448">
    <property type="entry name" value="Nucleotide-diphospho-sugar transferases"/>
    <property type="match status" value="1"/>
</dbReference>
<evidence type="ECO:0000256" key="1">
    <source>
        <dbReference type="ARBA" id="ARBA00022842"/>
    </source>
</evidence>
<dbReference type="InterPro" id="IPR025877">
    <property type="entry name" value="MobA-like_NTP_Trfase"/>
</dbReference>
<dbReference type="GO" id="GO:0016779">
    <property type="term" value="F:nucleotidyltransferase activity"/>
    <property type="evidence" value="ECO:0007669"/>
    <property type="project" value="UniProtKB-ARBA"/>
</dbReference>
<comment type="caution">
    <text evidence="3">The sequence shown here is derived from an EMBL/GenBank/DDBJ whole genome shotgun (WGS) entry which is preliminary data.</text>
</comment>
<evidence type="ECO:0000313" key="4">
    <source>
        <dbReference type="Proteomes" id="UP000620596"/>
    </source>
</evidence>
<dbReference type="PANTHER" id="PTHR43777">
    <property type="entry name" value="MOLYBDENUM COFACTOR CYTIDYLYLTRANSFERASE"/>
    <property type="match status" value="1"/>
</dbReference>